<feature type="non-terminal residue" evidence="1">
    <location>
        <position position="160"/>
    </location>
</feature>
<comment type="caution">
    <text evidence="1">The sequence shown here is derived from an EMBL/GenBank/DDBJ whole genome shotgun (WGS) entry which is preliminary data.</text>
</comment>
<protein>
    <submittedName>
        <fullName evidence="1">14023_t:CDS:1</fullName>
    </submittedName>
</protein>
<gene>
    <name evidence="1" type="ORF">SPELUC_LOCUS12076</name>
</gene>
<evidence type="ECO:0000313" key="1">
    <source>
        <dbReference type="EMBL" id="CAG8715296.1"/>
    </source>
</evidence>
<evidence type="ECO:0000313" key="2">
    <source>
        <dbReference type="Proteomes" id="UP000789366"/>
    </source>
</evidence>
<dbReference type="Proteomes" id="UP000789366">
    <property type="component" value="Unassembled WGS sequence"/>
</dbReference>
<dbReference type="EMBL" id="CAJVPW010027356">
    <property type="protein sequence ID" value="CAG8715296.1"/>
    <property type="molecule type" value="Genomic_DNA"/>
</dbReference>
<proteinExistence type="predicted"/>
<accession>A0ACA9PQL8</accession>
<keyword evidence="2" id="KW-1185">Reference proteome</keyword>
<reference evidence="1" key="1">
    <citation type="submission" date="2021-06" db="EMBL/GenBank/DDBJ databases">
        <authorList>
            <person name="Kallberg Y."/>
            <person name="Tangrot J."/>
            <person name="Rosling A."/>
        </authorList>
    </citation>
    <scope>NUCLEOTIDE SEQUENCE</scope>
    <source>
        <strain evidence="1">28 12/20/2015</strain>
    </source>
</reference>
<name>A0ACA9PQL8_9GLOM</name>
<sequence>MAKKIKELTTSGKNMLETPAETRKNGQPPLSPQFLPVPDIEKGLKEIIDTSDELIDNFYQKMETVVKKDEEELATIKTREEELTAKKDASERKLANLQARLERRNKASKKITELEKKLEELFNGTNDGAKKTKGQIECSKEVDECKEKVAEITKLLKGLE</sequence>
<organism evidence="1 2">
    <name type="scientific">Cetraspora pellucida</name>
    <dbReference type="NCBI Taxonomy" id="1433469"/>
    <lineage>
        <taxon>Eukaryota</taxon>
        <taxon>Fungi</taxon>
        <taxon>Fungi incertae sedis</taxon>
        <taxon>Mucoromycota</taxon>
        <taxon>Glomeromycotina</taxon>
        <taxon>Glomeromycetes</taxon>
        <taxon>Diversisporales</taxon>
        <taxon>Gigasporaceae</taxon>
        <taxon>Cetraspora</taxon>
    </lineage>
</organism>